<evidence type="ECO:0000313" key="2">
    <source>
        <dbReference type="EMBL" id="QSV45065.1"/>
    </source>
</evidence>
<organism evidence="2 3">
    <name type="scientific">Geobacter benzoatilyticus</name>
    <dbReference type="NCBI Taxonomy" id="2815309"/>
    <lineage>
        <taxon>Bacteria</taxon>
        <taxon>Pseudomonadati</taxon>
        <taxon>Thermodesulfobacteriota</taxon>
        <taxon>Desulfuromonadia</taxon>
        <taxon>Geobacterales</taxon>
        <taxon>Geobacteraceae</taxon>
        <taxon>Geobacter</taxon>
    </lineage>
</organism>
<proteinExistence type="predicted"/>
<keyword evidence="1" id="KW-0812">Transmembrane</keyword>
<protein>
    <submittedName>
        <fullName evidence="2">Uncharacterized protein</fullName>
    </submittedName>
</protein>
<keyword evidence="3" id="KW-1185">Reference proteome</keyword>
<gene>
    <name evidence="2" type="ORF">JZM60_13035</name>
</gene>
<evidence type="ECO:0000256" key="1">
    <source>
        <dbReference type="SAM" id="Phobius"/>
    </source>
</evidence>
<feature type="transmembrane region" description="Helical" evidence="1">
    <location>
        <begin position="7"/>
        <end position="31"/>
    </location>
</feature>
<accession>A0ABX7Q1P4</accession>
<keyword evidence="1" id="KW-1133">Transmembrane helix</keyword>
<dbReference type="EMBL" id="CP071382">
    <property type="protein sequence ID" value="QSV45065.1"/>
    <property type="molecule type" value="Genomic_DNA"/>
</dbReference>
<reference evidence="2 3" key="1">
    <citation type="submission" date="2021-03" db="EMBL/GenBank/DDBJ databases">
        <title>Geobacter metallireducens gen. nov. sp. nov., a microorganism capable of coupling the complete oxidation of organic compounds to the reduction of iron and other metals.</title>
        <authorList>
            <person name="Li Y."/>
        </authorList>
    </citation>
    <scope>NUCLEOTIDE SEQUENCE [LARGE SCALE GENOMIC DNA]</scope>
    <source>
        <strain evidence="2 3">Jerry-YX</strain>
    </source>
</reference>
<sequence>MAKKDMGIVLAVVAMGLYIIGGILTFFGLYLIAFMHGSDFLGWGEGRSLGYLFLCVGLSLSIIGVLFMRIFRNRGLS</sequence>
<keyword evidence="1" id="KW-0472">Membrane</keyword>
<feature type="transmembrane region" description="Helical" evidence="1">
    <location>
        <begin position="51"/>
        <end position="71"/>
    </location>
</feature>
<name>A0ABX7Q1P4_9BACT</name>
<dbReference type="Proteomes" id="UP000663651">
    <property type="component" value="Chromosome"/>
</dbReference>
<evidence type="ECO:0000313" key="3">
    <source>
        <dbReference type="Proteomes" id="UP000663651"/>
    </source>
</evidence>
<dbReference type="RefSeq" id="WP_207162871.1">
    <property type="nucleotide sequence ID" value="NZ_CP071382.1"/>
</dbReference>